<sequence length="191" mass="21217">MDEKSLSTVQDGQSKVIGAKARKQNLKAIIRAKEAGVVMVSLPPHCTYKLQPLGASKFIIATLFSSWETCDNLADCQVVSTLRIAKHHQEATGLFPLNKDKFGDLATSVQHSRQTIGLIRLMEVLVFMMGCWKCPPSPHCSTEAQETSGKEKGRRPSSKGMELTSELQIQEKFKEEPKKMAKEKAPKCRKS</sequence>
<accession>R7V930</accession>
<protein>
    <recommendedName>
        <fullName evidence="5">DDE-1 domain-containing protein</fullName>
    </recommendedName>
</protein>
<reference evidence="4" key="1">
    <citation type="submission" date="2012-12" db="EMBL/GenBank/DDBJ databases">
        <authorList>
            <person name="Hellsten U."/>
            <person name="Grimwood J."/>
            <person name="Chapman J.A."/>
            <person name="Shapiro H."/>
            <person name="Aerts A."/>
            <person name="Otillar R.P."/>
            <person name="Terry A.Y."/>
            <person name="Boore J.L."/>
            <person name="Simakov O."/>
            <person name="Marletaz F."/>
            <person name="Cho S.-J."/>
            <person name="Edsinger-Gonzales E."/>
            <person name="Havlak P."/>
            <person name="Kuo D.-H."/>
            <person name="Larsson T."/>
            <person name="Lv J."/>
            <person name="Arendt D."/>
            <person name="Savage R."/>
            <person name="Osoegawa K."/>
            <person name="de Jong P."/>
            <person name="Lindberg D.R."/>
            <person name="Seaver E.C."/>
            <person name="Weisblat D.A."/>
            <person name="Putnam N.H."/>
            <person name="Grigoriev I.V."/>
            <person name="Rokhsar D.S."/>
        </authorList>
    </citation>
    <scope>NUCLEOTIDE SEQUENCE</scope>
    <source>
        <strain evidence="4">I ESC-2004</strain>
    </source>
</reference>
<reference evidence="3" key="3">
    <citation type="submission" date="2015-06" db="UniProtKB">
        <authorList>
            <consortium name="EnsemblMetazoa"/>
        </authorList>
    </citation>
    <scope>IDENTIFICATION</scope>
</reference>
<name>R7V930_CAPTE</name>
<evidence type="ECO:0000313" key="2">
    <source>
        <dbReference type="EMBL" id="ELU15353.1"/>
    </source>
</evidence>
<dbReference type="EMBL" id="AMQN01018038">
    <property type="status" value="NOT_ANNOTATED_CDS"/>
    <property type="molecule type" value="Genomic_DNA"/>
</dbReference>
<proteinExistence type="predicted"/>
<evidence type="ECO:0000313" key="3">
    <source>
        <dbReference type="EnsemblMetazoa" id="CapteP220852"/>
    </source>
</evidence>
<dbReference type="HOGENOM" id="CLU_1422695_0_0_1"/>
<feature type="compositionally biased region" description="Basic and acidic residues" evidence="1">
    <location>
        <begin position="169"/>
        <end position="191"/>
    </location>
</feature>
<feature type="region of interest" description="Disordered" evidence="1">
    <location>
        <begin position="141"/>
        <end position="191"/>
    </location>
</feature>
<gene>
    <name evidence="2" type="ORF">CAPTEDRAFT_220852</name>
</gene>
<dbReference type="Proteomes" id="UP000014760">
    <property type="component" value="Unassembled WGS sequence"/>
</dbReference>
<reference evidence="2 4" key="2">
    <citation type="journal article" date="2013" name="Nature">
        <title>Insights into bilaterian evolution from three spiralian genomes.</title>
        <authorList>
            <person name="Simakov O."/>
            <person name="Marletaz F."/>
            <person name="Cho S.J."/>
            <person name="Edsinger-Gonzales E."/>
            <person name="Havlak P."/>
            <person name="Hellsten U."/>
            <person name="Kuo D.H."/>
            <person name="Larsson T."/>
            <person name="Lv J."/>
            <person name="Arendt D."/>
            <person name="Savage R."/>
            <person name="Osoegawa K."/>
            <person name="de Jong P."/>
            <person name="Grimwood J."/>
            <person name="Chapman J.A."/>
            <person name="Shapiro H."/>
            <person name="Aerts A."/>
            <person name="Otillar R.P."/>
            <person name="Terry A.Y."/>
            <person name="Boore J.L."/>
            <person name="Grigoriev I.V."/>
            <person name="Lindberg D.R."/>
            <person name="Seaver E.C."/>
            <person name="Weisblat D.A."/>
            <person name="Putnam N.H."/>
            <person name="Rokhsar D.S."/>
        </authorList>
    </citation>
    <scope>NUCLEOTIDE SEQUENCE</scope>
    <source>
        <strain evidence="2 4">I ESC-2004</strain>
    </source>
</reference>
<organism evidence="2">
    <name type="scientific">Capitella teleta</name>
    <name type="common">Polychaete worm</name>
    <dbReference type="NCBI Taxonomy" id="283909"/>
    <lineage>
        <taxon>Eukaryota</taxon>
        <taxon>Metazoa</taxon>
        <taxon>Spiralia</taxon>
        <taxon>Lophotrochozoa</taxon>
        <taxon>Annelida</taxon>
        <taxon>Polychaeta</taxon>
        <taxon>Sedentaria</taxon>
        <taxon>Scolecida</taxon>
        <taxon>Capitellidae</taxon>
        <taxon>Capitella</taxon>
    </lineage>
</organism>
<keyword evidence="4" id="KW-1185">Reference proteome</keyword>
<evidence type="ECO:0008006" key="5">
    <source>
        <dbReference type="Google" id="ProtNLM"/>
    </source>
</evidence>
<dbReference type="AlphaFoldDB" id="R7V930"/>
<evidence type="ECO:0000256" key="1">
    <source>
        <dbReference type="SAM" id="MobiDB-lite"/>
    </source>
</evidence>
<dbReference type="EMBL" id="KB293810">
    <property type="protein sequence ID" value="ELU15353.1"/>
    <property type="molecule type" value="Genomic_DNA"/>
</dbReference>
<evidence type="ECO:0000313" key="4">
    <source>
        <dbReference type="Proteomes" id="UP000014760"/>
    </source>
</evidence>
<dbReference type="EnsemblMetazoa" id="CapteT220852">
    <property type="protein sequence ID" value="CapteP220852"/>
    <property type="gene ID" value="CapteG220852"/>
</dbReference>